<evidence type="ECO:0000256" key="2">
    <source>
        <dbReference type="ARBA" id="ARBA00004286"/>
    </source>
</evidence>
<dbReference type="InterPro" id="IPR000164">
    <property type="entry name" value="Histone_H3/CENP-A"/>
</dbReference>
<keyword evidence="6" id="KW-0539">Nucleus</keyword>
<dbReference type="FunFam" id="1.10.20.10:FF:000085">
    <property type="entry name" value="Histone H3.2"/>
    <property type="match status" value="1"/>
</dbReference>
<feature type="compositionally biased region" description="Low complexity" evidence="8">
    <location>
        <begin position="257"/>
        <end position="266"/>
    </location>
</feature>
<evidence type="ECO:0000313" key="11">
    <source>
        <dbReference type="Proteomes" id="UP000024635"/>
    </source>
</evidence>
<evidence type="ECO:0000256" key="7">
    <source>
        <dbReference type="ARBA" id="ARBA00023269"/>
    </source>
</evidence>
<gene>
    <name evidence="10" type="primary">Acey_s0035.g3132</name>
    <name evidence="10" type="ORF">Y032_0035g3132</name>
</gene>
<keyword evidence="5" id="KW-0238">DNA-binding</keyword>
<accession>A0A016UNM8</accession>
<dbReference type="InterPro" id="IPR007125">
    <property type="entry name" value="H2A/H2B/H3"/>
</dbReference>
<dbReference type="OrthoDB" id="420022at2759"/>
<comment type="caution">
    <text evidence="10">The sequence shown here is derived from an EMBL/GenBank/DDBJ whole genome shotgun (WGS) entry which is preliminary data.</text>
</comment>
<dbReference type="CDD" id="cd22911">
    <property type="entry name" value="HFD_H3"/>
    <property type="match status" value="1"/>
</dbReference>
<comment type="similarity">
    <text evidence="3">Belongs to the histone H3 family.</text>
</comment>
<evidence type="ECO:0000256" key="5">
    <source>
        <dbReference type="ARBA" id="ARBA00023125"/>
    </source>
</evidence>
<proteinExistence type="inferred from homology"/>
<dbReference type="GO" id="GO:0003677">
    <property type="term" value="F:DNA binding"/>
    <property type="evidence" value="ECO:0007669"/>
    <property type="project" value="UniProtKB-KW"/>
</dbReference>
<comment type="subcellular location">
    <subcellularLocation>
        <location evidence="2">Chromosome</location>
    </subcellularLocation>
    <subcellularLocation>
        <location evidence="1">Nucleus</location>
    </subcellularLocation>
</comment>
<dbReference type="InterPro" id="IPR009072">
    <property type="entry name" value="Histone-fold"/>
</dbReference>
<dbReference type="PRINTS" id="PR00622">
    <property type="entry name" value="HISTONEH3"/>
</dbReference>
<dbReference type="STRING" id="53326.A0A016UNM8"/>
<dbReference type="GO" id="GO:0000786">
    <property type="term" value="C:nucleosome"/>
    <property type="evidence" value="ECO:0007669"/>
    <property type="project" value="UniProtKB-KW"/>
</dbReference>
<evidence type="ECO:0000259" key="9">
    <source>
        <dbReference type="Pfam" id="PF00125"/>
    </source>
</evidence>
<evidence type="ECO:0000256" key="1">
    <source>
        <dbReference type="ARBA" id="ARBA00004123"/>
    </source>
</evidence>
<dbReference type="SUPFAM" id="SSF47113">
    <property type="entry name" value="Histone-fold"/>
    <property type="match status" value="1"/>
</dbReference>
<dbReference type="Gene3D" id="1.10.20.10">
    <property type="entry name" value="Histone, subunit A"/>
    <property type="match status" value="1"/>
</dbReference>
<feature type="region of interest" description="Disordered" evidence="8">
    <location>
        <begin position="248"/>
        <end position="289"/>
    </location>
</feature>
<name>A0A016UNM8_9BILA</name>
<protein>
    <recommendedName>
        <fullName evidence="9">Core Histone H2A/H2B/H3 domain-containing protein</fullName>
    </recommendedName>
</protein>
<dbReference type="GO" id="GO:0030527">
    <property type="term" value="F:structural constituent of chromatin"/>
    <property type="evidence" value="ECO:0007669"/>
    <property type="project" value="InterPro"/>
</dbReference>
<evidence type="ECO:0000313" key="10">
    <source>
        <dbReference type="EMBL" id="EYC16073.1"/>
    </source>
</evidence>
<evidence type="ECO:0000256" key="8">
    <source>
        <dbReference type="SAM" id="MobiDB-lite"/>
    </source>
</evidence>
<dbReference type="EMBL" id="JARK01001371">
    <property type="protein sequence ID" value="EYC16073.1"/>
    <property type="molecule type" value="Genomic_DNA"/>
</dbReference>
<dbReference type="PANTHER" id="PTHR45810:SF17">
    <property type="entry name" value="HISTONE H3-LIKE CENTROMERIC PROTEIN A"/>
    <property type="match status" value="1"/>
</dbReference>
<evidence type="ECO:0000256" key="3">
    <source>
        <dbReference type="ARBA" id="ARBA00010343"/>
    </source>
</evidence>
<dbReference type="Proteomes" id="UP000024635">
    <property type="component" value="Unassembled WGS sequence"/>
</dbReference>
<keyword evidence="4" id="KW-0158">Chromosome</keyword>
<reference evidence="11" key="1">
    <citation type="journal article" date="2015" name="Nat. Genet.">
        <title>The genome and transcriptome of the zoonotic hookworm Ancylostoma ceylanicum identify infection-specific gene families.</title>
        <authorList>
            <person name="Schwarz E.M."/>
            <person name="Hu Y."/>
            <person name="Antoshechkin I."/>
            <person name="Miller M.M."/>
            <person name="Sternberg P.W."/>
            <person name="Aroian R.V."/>
        </authorList>
    </citation>
    <scope>NUCLEOTIDE SEQUENCE</scope>
    <source>
        <strain evidence="11">HY135</strain>
    </source>
</reference>
<keyword evidence="11" id="KW-1185">Reference proteome</keyword>
<sequence>MVRIKPLPERSFPGQNNGRITMRETTTQYVREVRYENGEPERQGRYLVEEPETRGRQNQYSIDYDSSHMDEFSNAYSRYNQSQMNPSSSRNYGAVNEYMTDEQTFVRPSINSSNQYESRGSVYSNLYENRDENMTTDQYDVPHSRKHKNSDRDYQRMPMQRIQPNEYMRDSRTSRLEIPRDTSQPSELMMSGFRHRSDELEPDRISKRELMELKNRSRIDHYMNRNAPRPAEERRPDHHMDGYARRQMQRNLEETRSTVSSSTRRSGGIPRHQKTMDSSRYSAPKKRYRPGARALQEIRKMQKSTYQLVPKLAFQRVVREVVADLYGPTYRFTAEALCALQEISEAFLVRLFDDANTCAIHAKRVTLMPRDIHLVRRLQRW</sequence>
<dbReference type="Pfam" id="PF00125">
    <property type="entry name" value="Histone"/>
    <property type="match status" value="1"/>
</dbReference>
<organism evidence="10 11">
    <name type="scientific">Ancylostoma ceylanicum</name>
    <dbReference type="NCBI Taxonomy" id="53326"/>
    <lineage>
        <taxon>Eukaryota</taxon>
        <taxon>Metazoa</taxon>
        <taxon>Ecdysozoa</taxon>
        <taxon>Nematoda</taxon>
        <taxon>Chromadorea</taxon>
        <taxon>Rhabditida</taxon>
        <taxon>Rhabditina</taxon>
        <taxon>Rhabditomorpha</taxon>
        <taxon>Strongyloidea</taxon>
        <taxon>Ancylostomatidae</taxon>
        <taxon>Ancylostomatinae</taxon>
        <taxon>Ancylostoma</taxon>
    </lineage>
</organism>
<dbReference type="SMART" id="SM00428">
    <property type="entry name" value="H3"/>
    <property type="match status" value="1"/>
</dbReference>
<evidence type="ECO:0000256" key="6">
    <source>
        <dbReference type="ARBA" id="ARBA00023242"/>
    </source>
</evidence>
<feature type="domain" description="Core Histone H2A/H2B/H3" evidence="9">
    <location>
        <begin position="290"/>
        <end position="378"/>
    </location>
</feature>
<dbReference type="GO" id="GO:0005634">
    <property type="term" value="C:nucleus"/>
    <property type="evidence" value="ECO:0007669"/>
    <property type="project" value="UniProtKB-SubCell"/>
</dbReference>
<evidence type="ECO:0000256" key="4">
    <source>
        <dbReference type="ARBA" id="ARBA00022454"/>
    </source>
</evidence>
<keyword evidence="7" id="KW-0544">Nucleosome core</keyword>
<dbReference type="AlphaFoldDB" id="A0A016UNM8"/>
<accession>A0A0D6LTE9</accession>
<dbReference type="PANTHER" id="PTHR45810">
    <property type="entry name" value="HISTONE H3.2"/>
    <property type="match status" value="1"/>
</dbReference>
<dbReference type="GO" id="GO:0046982">
    <property type="term" value="F:protein heterodimerization activity"/>
    <property type="evidence" value="ECO:0007669"/>
    <property type="project" value="InterPro"/>
</dbReference>